<dbReference type="InterPro" id="IPR004474">
    <property type="entry name" value="LytR_CpsA_psr"/>
</dbReference>
<evidence type="ECO:0000313" key="4">
    <source>
        <dbReference type="Proteomes" id="UP000287188"/>
    </source>
</evidence>
<name>A0A402AG76_9CHLR</name>
<evidence type="ECO:0000259" key="2">
    <source>
        <dbReference type="Pfam" id="PF03816"/>
    </source>
</evidence>
<proteinExistence type="inferred from homology"/>
<dbReference type="PANTHER" id="PTHR33392">
    <property type="entry name" value="POLYISOPRENYL-TEICHOIC ACID--PEPTIDOGLYCAN TEICHOIC ACID TRANSFERASE TAGU"/>
    <property type="match status" value="1"/>
</dbReference>
<accession>A0A402AG76</accession>
<dbReference type="Gene3D" id="3.40.630.190">
    <property type="entry name" value="LCP protein"/>
    <property type="match status" value="1"/>
</dbReference>
<dbReference type="PANTHER" id="PTHR33392:SF6">
    <property type="entry name" value="POLYISOPRENYL-TEICHOIC ACID--PEPTIDOGLYCAN TEICHOIC ACID TRANSFERASE TAGU"/>
    <property type="match status" value="1"/>
</dbReference>
<dbReference type="EMBL" id="BIFS01000001">
    <property type="protein sequence ID" value="GCE18121.1"/>
    <property type="molecule type" value="Genomic_DNA"/>
</dbReference>
<organism evidence="3 4">
    <name type="scientific">Dictyobacter kobayashii</name>
    <dbReference type="NCBI Taxonomy" id="2014872"/>
    <lineage>
        <taxon>Bacteria</taxon>
        <taxon>Bacillati</taxon>
        <taxon>Chloroflexota</taxon>
        <taxon>Ktedonobacteria</taxon>
        <taxon>Ktedonobacterales</taxon>
        <taxon>Dictyobacteraceae</taxon>
        <taxon>Dictyobacter</taxon>
    </lineage>
</organism>
<dbReference type="NCBIfam" id="TIGR00350">
    <property type="entry name" value="lytR_cpsA_psr"/>
    <property type="match status" value="1"/>
</dbReference>
<gene>
    <name evidence="3" type="ORF">KDK_19210</name>
</gene>
<dbReference type="InterPro" id="IPR050922">
    <property type="entry name" value="LytR/CpsA/Psr_CW_biosynth"/>
</dbReference>
<dbReference type="RefSeq" id="WP_161977243.1">
    <property type="nucleotide sequence ID" value="NZ_BIFS01000001.1"/>
</dbReference>
<dbReference type="Pfam" id="PF03816">
    <property type="entry name" value="LytR_cpsA_psr"/>
    <property type="match status" value="1"/>
</dbReference>
<feature type="domain" description="Cell envelope-related transcriptional attenuator" evidence="2">
    <location>
        <begin position="1"/>
        <end position="166"/>
    </location>
</feature>
<keyword evidence="4" id="KW-1185">Reference proteome</keyword>
<dbReference type="AlphaFoldDB" id="A0A402AG76"/>
<evidence type="ECO:0000256" key="1">
    <source>
        <dbReference type="ARBA" id="ARBA00006068"/>
    </source>
</evidence>
<protein>
    <recommendedName>
        <fullName evidence="2">Cell envelope-related transcriptional attenuator domain-containing protein</fullName>
    </recommendedName>
</protein>
<evidence type="ECO:0000313" key="3">
    <source>
        <dbReference type="EMBL" id="GCE18121.1"/>
    </source>
</evidence>
<dbReference type="Proteomes" id="UP000287188">
    <property type="component" value="Unassembled WGS sequence"/>
</dbReference>
<comment type="caution">
    <text evidence="3">The sequence shown here is derived from an EMBL/GenBank/DDBJ whole genome shotgun (WGS) entry which is preliminary data.</text>
</comment>
<reference evidence="4" key="1">
    <citation type="submission" date="2018-12" db="EMBL/GenBank/DDBJ databases">
        <title>Tengunoibacter tsumagoiensis gen. nov., sp. nov., Dictyobacter kobayashii sp. nov., D. alpinus sp. nov., and D. joshuensis sp. nov. and description of Dictyobacteraceae fam. nov. within the order Ktedonobacterales isolated from Tengu-no-mugimeshi.</title>
        <authorList>
            <person name="Wang C.M."/>
            <person name="Zheng Y."/>
            <person name="Sakai Y."/>
            <person name="Toyoda A."/>
            <person name="Minakuchi Y."/>
            <person name="Abe K."/>
            <person name="Yokota A."/>
            <person name="Yabe S."/>
        </authorList>
    </citation>
    <scope>NUCLEOTIDE SEQUENCE [LARGE SCALE GENOMIC DNA]</scope>
    <source>
        <strain evidence="4">Uno11</strain>
    </source>
</reference>
<sequence>MIIVTIDPQSNYVGMLSIPRDMQVSDLTLGGQAKIDQVFEHGWQGNTTTEKAQRAAGHTMDVIEQNYGIHIDHYAWVGLQGFIKVIDTIGGVDVDASHPIFDDAYPDDTGKNTDKYGYKRLDIAPGPQHFDGLSALQYVRTRHADLGGDFGRTDRQQQVLSQIKVKLNGTDIVTKAPEILKDLDGSLLTDLTVAQLASFAQLAKSVDINKVDRVSFTQNYSSPITTNNLGNFAPNCTLITAKIRQMFGIDPKCIPQAATSENTGTSVAQSQPAIATNTTASVPVTSSFHTGSGYQLACLNAGTATISNKTTFGNLMDLMLLTVSGSFTAMGK</sequence>
<comment type="similarity">
    <text evidence="1">Belongs to the LytR/CpsA/Psr (LCP) family.</text>
</comment>